<keyword evidence="2" id="KW-0106">Calcium</keyword>
<keyword evidence="7" id="KW-1185">Reference proteome</keyword>
<evidence type="ECO:0000256" key="2">
    <source>
        <dbReference type="ARBA" id="ARBA00022837"/>
    </source>
</evidence>
<dbReference type="SMART" id="SM00607">
    <property type="entry name" value="FTP"/>
    <property type="match status" value="1"/>
</dbReference>
<feature type="domain" description="Fucolectin tachylectin-4 pentraxin-1" evidence="5">
    <location>
        <begin position="570"/>
        <end position="723"/>
    </location>
</feature>
<evidence type="ECO:0000313" key="7">
    <source>
        <dbReference type="Proteomes" id="UP000318053"/>
    </source>
</evidence>
<dbReference type="Gene3D" id="2.60.120.260">
    <property type="entry name" value="Galactose-binding domain-like"/>
    <property type="match status" value="1"/>
</dbReference>
<evidence type="ECO:0000256" key="1">
    <source>
        <dbReference type="ARBA" id="ARBA00022723"/>
    </source>
</evidence>
<comment type="caution">
    <text evidence="6">The sequence shown here is derived from an EMBL/GenBank/DDBJ whole genome shotgun (WGS) entry which is preliminary data.</text>
</comment>
<dbReference type="EMBL" id="SJPK01000004">
    <property type="protein sequence ID" value="TWT67212.1"/>
    <property type="molecule type" value="Genomic_DNA"/>
</dbReference>
<proteinExistence type="predicted"/>
<dbReference type="PANTHER" id="PTHR35889">
    <property type="entry name" value="CYCLOINULO-OLIGOSACCHARIDE FRUCTANOTRANSFERASE-RELATED"/>
    <property type="match status" value="1"/>
</dbReference>
<keyword evidence="3" id="KW-1015">Disulfide bond</keyword>
<dbReference type="AlphaFoldDB" id="A0A5C5Y0U4"/>
<dbReference type="InterPro" id="IPR008979">
    <property type="entry name" value="Galactose-bd-like_sf"/>
</dbReference>
<dbReference type="InterPro" id="IPR006585">
    <property type="entry name" value="FTP1"/>
</dbReference>
<protein>
    <submittedName>
        <fullName evidence="6">Planctomycete cytochrome C</fullName>
    </submittedName>
</protein>
<evidence type="ECO:0000259" key="5">
    <source>
        <dbReference type="SMART" id="SM00607"/>
    </source>
</evidence>
<dbReference type="Pfam" id="PF07583">
    <property type="entry name" value="PSCyt2"/>
    <property type="match status" value="1"/>
</dbReference>
<evidence type="ECO:0000313" key="6">
    <source>
        <dbReference type="EMBL" id="TWT67212.1"/>
    </source>
</evidence>
<dbReference type="InterPro" id="IPR022655">
    <property type="entry name" value="DUF1553"/>
</dbReference>
<dbReference type="InterPro" id="IPR036909">
    <property type="entry name" value="Cyt_c-like_dom_sf"/>
</dbReference>
<dbReference type="SUPFAM" id="SSF49785">
    <property type="entry name" value="Galactose-binding domain-like"/>
    <property type="match status" value="1"/>
</dbReference>
<dbReference type="GO" id="GO:0009055">
    <property type="term" value="F:electron transfer activity"/>
    <property type="evidence" value="ECO:0007669"/>
    <property type="project" value="InterPro"/>
</dbReference>
<feature type="region of interest" description="Disordered" evidence="4">
    <location>
        <begin position="448"/>
        <end position="473"/>
    </location>
</feature>
<reference evidence="6 7" key="1">
    <citation type="submission" date="2019-02" db="EMBL/GenBank/DDBJ databases">
        <title>Deep-cultivation of Planctomycetes and their phenomic and genomic characterization uncovers novel biology.</title>
        <authorList>
            <person name="Wiegand S."/>
            <person name="Jogler M."/>
            <person name="Boedeker C."/>
            <person name="Pinto D."/>
            <person name="Vollmers J."/>
            <person name="Rivas-Marin E."/>
            <person name="Kohn T."/>
            <person name="Peeters S.H."/>
            <person name="Heuer A."/>
            <person name="Rast P."/>
            <person name="Oberbeckmann S."/>
            <person name="Bunk B."/>
            <person name="Jeske O."/>
            <person name="Meyerdierks A."/>
            <person name="Storesund J.E."/>
            <person name="Kallscheuer N."/>
            <person name="Luecker S."/>
            <person name="Lage O.M."/>
            <person name="Pohl T."/>
            <person name="Merkel B.J."/>
            <person name="Hornburger P."/>
            <person name="Mueller R.-W."/>
            <person name="Bruemmer F."/>
            <person name="Labrenz M."/>
            <person name="Spormann A.M."/>
            <person name="Op Den Camp H."/>
            <person name="Overmann J."/>
            <person name="Amann R."/>
            <person name="Jetten M.S.M."/>
            <person name="Mascher T."/>
            <person name="Medema M.H."/>
            <person name="Devos D.P."/>
            <person name="Kaster A.-K."/>
            <person name="Ovreas L."/>
            <person name="Rohde M."/>
            <person name="Galperin M.Y."/>
            <person name="Jogler C."/>
        </authorList>
    </citation>
    <scope>NUCLEOTIDE SEQUENCE [LARGE SCALE GENOMIC DNA]</scope>
    <source>
        <strain evidence="6 7">CA85</strain>
    </source>
</reference>
<dbReference type="SUPFAM" id="SSF46626">
    <property type="entry name" value="Cytochrome c"/>
    <property type="match status" value="1"/>
</dbReference>
<dbReference type="Pfam" id="PF07635">
    <property type="entry name" value="PSCyt1"/>
    <property type="match status" value="1"/>
</dbReference>
<name>A0A5C5Y0U4_9BACT</name>
<feature type="compositionally biased region" description="Polar residues" evidence="4">
    <location>
        <begin position="451"/>
        <end position="464"/>
    </location>
</feature>
<organism evidence="6 7">
    <name type="scientific">Allorhodopirellula solitaria</name>
    <dbReference type="NCBI Taxonomy" id="2527987"/>
    <lineage>
        <taxon>Bacteria</taxon>
        <taxon>Pseudomonadati</taxon>
        <taxon>Planctomycetota</taxon>
        <taxon>Planctomycetia</taxon>
        <taxon>Pirellulales</taxon>
        <taxon>Pirellulaceae</taxon>
        <taxon>Allorhodopirellula</taxon>
    </lineage>
</organism>
<sequence>MVSGWDAFKQRAPTSFRSHPPIDASLPPESMLPHPIRSLRLAATITLVIALPSQLRANDAVDFNRDIRPLLSGNCLVCHGPDEESRAAALRFDTEAGSRADLGGYAAIVPGDADASEIMERLTTDDVDMRMPPEGKGRVFTPDDVELVRRWIDQGADYARHWSYVKPERPSLPQVTDTAWPINAVDRFILAKLEAEGLRPSAEADRLTLARRLALDVTGLPPTWQEASDFANDQRSDAYEIYVDRMLAKPAFGERWASVWLDLARYADSAGYADDPMRTIWAYRDYVIRSLNKNKPFDQFTIEQIAGDLVDHPSDSQQIATAFHRNTMTNNEGGTNDEEFRNVAVVDRVNTTIAVWMGTTMACAQCHTHKYDPITQAEYFQLFDFFNQTQDSDKRDERPVLSIWTDEQRQRREELRGQITSLQKTLSHSTPDVKAAQAKWLGRLNKPATWQPLQPTSATGNVSATEKAAENETDVSLAVDDEGWITIASDLAPADAPSYEQVTVAYEIETTLVGLKLETPAGRPDRSASDLQVIWTPAQPSSVDARYVRIDLPGERKMIHLAEVQVFSDGLNIAEKATATQSSTGFGGKAQYAIDGNTDGQFSSKSVTHTTVENDPWLELDLGSVQPIESLALWNRTDGGEPFLQRLAGFEISLLDENRDVVWRQTPPAVPSPHAQYDLAGAISLQLTGHDRGRMFVPDAMEERSEGVLTIQMTWPDAKPPRLRWSMTPDAQVAQWAGIPADIERVIRKPAHDRTQSEQAEIAEYYRSITPLLADARSELAECQSDLDAIQPNTSVPVMRELPAAKHRVTHVQLRGSYLSTGDEVSAGVPAALHDLEIADGSQPDRMTLARWLVDDDNPLTPRVIANRHWEQIFGKGLVETSEDFGSQGELPSHPKLLDYLAVELREGGWDLKQLLRLLVTSATYRQSSQTTPELVELDPDNRLLARGPRFRASAEVVRDQALFVSGLLSGKMYGPPVQPAQPDLGLRAAFGSGTDWKTSSGEDRYRRGLYTLWRRSSPYPSMAQFDSPNREVCTVRRTRTNTPLQALVTLNDPVYIEAAQALARRAVEAAEDPRSRIIFSFQRVLLRSPSDAEIDRLSEFVDETIAYYQDHAEDAVAMATEPLGPLSDGLAQKSSPAELAAWTVLSNVILNLDETLMKP</sequence>
<dbReference type="OrthoDB" id="127107at2"/>
<dbReference type="InterPro" id="IPR011429">
    <property type="entry name" value="Cyt_c_Planctomycete-type"/>
</dbReference>
<gene>
    <name evidence="6" type="ORF">CA85_20610</name>
</gene>
<keyword evidence="1" id="KW-0479">Metal-binding</keyword>
<accession>A0A5C5Y0U4</accession>
<dbReference type="GO" id="GO:0046872">
    <property type="term" value="F:metal ion binding"/>
    <property type="evidence" value="ECO:0007669"/>
    <property type="project" value="UniProtKB-KW"/>
</dbReference>
<dbReference type="InterPro" id="IPR011444">
    <property type="entry name" value="DUF1549"/>
</dbReference>
<dbReference type="Pfam" id="PF07587">
    <property type="entry name" value="PSD1"/>
    <property type="match status" value="1"/>
</dbReference>
<dbReference type="Proteomes" id="UP000318053">
    <property type="component" value="Unassembled WGS sequence"/>
</dbReference>
<evidence type="ECO:0000256" key="3">
    <source>
        <dbReference type="ARBA" id="ARBA00023157"/>
    </source>
</evidence>
<dbReference type="Pfam" id="PF22633">
    <property type="entry name" value="F5_F8_type_C_2"/>
    <property type="match status" value="1"/>
</dbReference>
<dbReference type="PANTHER" id="PTHR35889:SF3">
    <property type="entry name" value="F-BOX DOMAIN-CONTAINING PROTEIN"/>
    <property type="match status" value="1"/>
</dbReference>
<dbReference type="GO" id="GO:0020037">
    <property type="term" value="F:heme binding"/>
    <property type="evidence" value="ECO:0007669"/>
    <property type="project" value="InterPro"/>
</dbReference>
<evidence type="ECO:0000256" key="4">
    <source>
        <dbReference type="SAM" id="MobiDB-lite"/>
    </source>
</evidence>